<dbReference type="RefSeq" id="WP_189777939.1">
    <property type="nucleotide sequence ID" value="NZ_JACWEZ010000004.1"/>
</dbReference>
<name>A0ABR7VLF7_VIRHA</name>
<protein>
    <recommendedName>
        <fullName evidence="3">Phage tail protein</fullName>
    </recommendedName>
</protein>
<comment type="caution">
    <text evidence="1">The sequence shown here is derived from an EMBL/GenBank/DDBJ whole genome shotgun (WGS) entry which is preliminary data.</text>
</comment>
<evidence type="ECO:0000313" key="2">
    <source>
        <dbReference type="Proteomes" id="UP000621631"/>
    </source>
</evidence>
<sequence length="172" mass="18847">MVQDLRLQVGMANITVGGVEVPNQADAAVFSAEPRLIEIDLYTAPVYDRIIEGWDASVTITVDEESYEAYKMALAGVEELQNTGETVGLQDGAGLQSLRKTAQEVIIHPANLPAEDKSFDITLFKAIPTSSLERSYGKEKTSYEITLTALHNTGDYKKFGNYFRIGEDAPVV</sequence>
<evidence type="ECO:0008006" key="3">
    <source>
        <dbReference type="Google" id="ProtNLM"/>
    </source>
</evidence>
<dbReference type="EMBL" id="JACWEZ010000004">
    <property type="protein sequence ID" value="MBD1222748.1"/>
    <property type="molecule type" value="Genomic_DNA"/>
</dbReference>
<dbReference type="Proteomes" id="UP000621631">
    <property type="component" value="Unassembled WGS sequence"/>
</dbReference>
<keyword evidence="2" id="KW-1185">Reference proteome</keyword>
<proteinExistence type="predicted"/>
<gene>
    <name evidence="1" type="ORF">IC602_09005</name>
</gene>
<organism evidence="1 2">
    <name type="scientific">Virgibacillus halodenitrificans</name>
    <name type="common">Bacillus halodenitrificans</name>
    <dbReference type="NCBI Taxonomy" id="1482"/>
    <lineage>
        <taxon>Bacteria</taxon>
        <taxon>Bacillati</taxon>
        <taxon>Bacillota</taxon>
        <taxon>Bacilli</taxon>
        <taxon>Bacillales</taxon>
        <taxon>Bacillaceae</taxon>
        <taxon>Virgibacillus</taxon>
    </lineage>
</organism>
<accession>A0ABR7VLF7</accession>
<evidence type="ECO:0000313" key="1">
    <source>
        <dbReference type="EMBL" id="MBD1222748.1"/>
    </source>
</evidence>
<reference evidence="1 2" key="1">
    <citation type="submission" date="2020-09" db="EMBL/GenBank/DDBJ databases">
        <title>Draft Genome Sequences of Oil-Oxidizing Bacteria Halomonas titanicae, Marinobacter lutaoensis, and Virgibacillus halodenitrificans Isolated from Highly Saline Environments.</title>
        <authorList>
            <person name="Grouzdev D.S."/>
            <person name="Sokolova D.S."/>
            <person name="Semenova E.M."/>
            <person name="Borzenkov I.A."/>
            <person name="Bidzhieva S.K."/>
            <person name="Poltaraus A.B."/>
            <person name="Nazina T.N."/>
        </authorList>
    </citation>
    <scope>NUCLEOTIDE SEQUENCE [LARGE SCALE GENOMIC DNA]</scope>
    <source>
        <strain evidence="1 2">VKM B-3472D</strain>
    </source>
</reference>